<sequence>MTEDEVITEVRRAREQISARFDNDLEKIVAFFQEEEKKSRAKLHNLQDKNSKPSSSSGEKNTGENDTP</sequence>
<dbReference type="Proteomes" id="UP000254808">
    <property type="component" value="Chromosome"/>
</dbReference>
<evidence type="ECO:0000256" key="1">
    <source>
        <dbReference type="SAM" id="MobiDB-lite"/>
    </source>
</evidence>
<gene>
    <name evidence="2" type="ORF">CYPRO_0075</name>
</gene>
<dbReference type="EMBL" id="CP027806">
    <property type="protein sequence ID" value="AXI99363.1"/>
    <property type="molecule type" value="Genomic_DNA"/>
</dbReference>
<proteinExistence type="predicted"/>
<keyword evidence="3" id="KW-1185">Reference proteome</keyword>
<evidence type="ECO:0000313" key="2">
    <source>
        <dbReference type="EMBL" id="AXI99363.1"/>
    </source>
</evidence>
<dbReference type="RefSeq" id="WP_114982607.1">
    <property type="nucleotide sequence ID" value="NZ_CP027806.1"/>
</dbReference>
<evidence type="ECO:0000313" key="3">
    <source>
        <dbReference type="Proteomes" id="UP000254808"/>
    </source>
</evidence>
<reference evidence="2 3" key="1">
    <citation type="submission" date="2018-03" db="EMBL/GenBank/DDBJ databases">
        <title>Phenotypic and genomic properties of Cyclonatronum proteinivorum gen. nov., sp. nov., a haloalkaliphilic bacteroidete from soda lakes possessing Na+-translocating rhodopsin.</title>
        <authorList>
            <person name="Toshchakov S.V."/>
            <person name="Korzhenkov A."/>
            <person name="Samarov N.I."/>
            <person name="Kublanov I.V."/>
            <person name="Muntyan M.S."/>
            <person name="Sorokin D.Y."/>
        </authorList>
    </citation>
    <scope>NUCLEOTIDE SEQUENCE [LARGE SCALE GENOMIC DNA]</scope>
    <source>
        <strain evidence="2 3">Omega</strain>
    </source>
</reference>
<protein>
    <submittedName>
        <fullName evidence="2">Uncharacterized protein</fullName>
    </submittedName>
</protein>
<dbReference type="AlphaFoldDB" id="A0A345UFW2"/>
<organism evidence="2 3">
    <name type="scientific">Cyclonatronum proteinivorum</name>
    <dbReference type="NCBI Taxonomy" id="1457365"/>
    <lineage>
        <taxon>Bacteria</taxon>
        <taxon>Pseudomonadati</taxon>
        <taxon>Balneolota</taxon>
        <taxon>Balneolia</taxon>
        <taxon>Balneolales</taxon>
        <taxon>Cyclonatronaceae</taxon>
        <taxon>Cyclonatronum</taxon>
    </lineage>
</organism>
<dbReference type="KEGG" id="cprv:CYPRO_0075"/>
<feature type="compositionally biased region" description="Polar residues" evidence="1">
    <location>
        <begin position="52"/>
        <end position="68"/>
    </location>
</feature>
<accession>A0A345UFW2</accession>
<name>A0A345UFW2_9BACT</name>
<feature type="region of interest" description="Disordered" evidence="1">
    <location>
        <begin position="40"/>
        <end position="68"/>
    </location>
</feature>